<feature type="compositionally biased region" description="Low complexity" evidence="8">
    <location>
        <begin position="709"/>
        <end position="727"/>
    </location>
</feature>
<feature type="compositionally biased region" description="Polar residues" evidence="8">
    <location>
        <begin position="157"/>
        <end position="191"/>
    </location>
</feature>
<dbReference type="Pfam" id="PF05641">
    <property type="entry name" value="Agenet"/>
    <property type="match status" value="1"/>
</dbReference>
<dbReference type="CDD" id="cd15571">
    <property type="entry name" value="ePHD"/>
    <property type="match status" value="1"/>
</dbReference>
<dbReference type="InterPro" id="IPR013083">
    <property type="entry name" value="Znf_RING/FYVE/PHD"/>
</dbReference>
<dbReference type="InterPro" id="IPR001965">
    <property type="entry name" value="Znf_PHD"/>
</dbReference>
<comment type="caution">
    <text evidence="11">The sequence shown here is derived from an EMBL/GenBank/DDBJ whole genome shotgun (WGS) entry which is preliminary data.</text>
</comment>
<protein>
    <submittedName>
        <fullName evidence="11">2903_t:CDS:1</fullName>
    </submittedName>
</protein>
<accession>A0A9N8WL01</accession>
<feature type="region of interest" description="Disordered" evidence="8">
    <location>
        <begin position="1638"/>
        <end position="1660"/>
    </location>
</feature>
<dbReference type="OrthoDB" id="161570at2759"/>
<feature type="region of interest" description="Disordered" evidence="8">
    <location>
        <begin position="931"/>
        <end position="973"/>
    </location>
</feature>
<dbReference type="InterPro" id="IPR029063">
    <property type="entry name" value="SAM-dependent_MTases_sf"/>
</dbReference>
<dbReference type="SUPFAM" id="SSF63748">
    <property type="entry name" value="Tudor/PWWP/MBT"/>
    <property type="match status" value="2"/>
</dbReference>
<dbReference type="PROSITE" id="PS50114">
    <property type="entry name" value="GATA_ZN_FINGER_2"/>
    <property type="match status" value="1"/>
</dbReference>
<dbReference type="PANTHER" id="PTHR15856">
    <property type="entry name" value="PHD FINGER PROTEIN 20-RELATED"/>
    <property type="match status" value="1"/>
</dbReference>
<evidence type="ECO:0000256" key="7">
    <source>
        <dbReference type="PROSITE-ProRule" id="PRU00094"/>
    </source>
</evidence>
<feature type="region of interest" description="Disordered" evidence="8">
    <location>
        <begin position="157"/>
        <end position="209"/>
    </location>
</feature>
<dbReference type="InterPro" id="IPR016197">
    <property type="entry name" value="Chromo-like_dom_sf"/>
</dbReference>
<dbReference type="Gene3D" id="3.40.50.150">
    <property type="entry name" value="Vaccinia Virus protein VP39"/>
    <property type="match status" value="2"/>
</dbReference>
<dbReference type="GO" id="GO:0005634">
    <property type="term" value="C:nucleus"/>
    <property type="evidence" value="ECO:0007669"/>
    <property type="project" value="UniProtKB-SubCell"/>
</dbReference>
<dbReference type="GO" id="GO:0043565">
    <property type="term" value="F:sequence-specific DNA binding"/>
    <property type="evidence" value="ECO:0007669"/>
    <property type="project" value="InterPro"/>
</dbReference>
<feature type="region of interest" description="Disordered" evidence="8">
    <location>
        <begin position="273"/>
        <end position="349"/>
    </location>
</feature>
<evidence type="ECO:0000259" key="9">
    <source>
        <dbReference type="PROSITE" id="PS50114"/>
    </source>
</evidence>
<dbReference type="Gene3D" id="2.30.30.140">
    <property type="match status" value="4"/>
</dbReference>
<feature type="domain" description="PHD-type" evidence="10">
    <location>
        <begin position="1437"/>
        <end position="1556"/>
    </location>
</feature>
<evidence type="ECO:0000313" key="11">
    <source>
        <dbReference type="EMBL" id="CAG8488341.1"/>
    </source>
</evidence>
<dbReference type="Gene3D" id="3.30.40.10">
    <property type="entry name" value="Zinc/RING finger domain, C3HC4 (zinc finger)"/>
    <property type="match status" value="1"/>
</dbReference>
<feature type="compositionally biased region" description="Low complexity" evidence="8">
    <location>
        <begin position="336"/>
        <end position="348"/>
    </location>
</feature>
<evidence type="ECO:0000259" key="10">
    <source>
        <dbReference type="PROSITE" id="PS51805"/>
    </source>
</evidence>
<evidence type="ECO:0000313" key="12">
    <source>
        <dbReference type="Proteomes" id="UP000789831"/>
    </source>
</evidence>
<keyword evidence="3" id="KW-0677">Repeat</keyword>
<dbReference type="InterPro" id="IPR008395">
    <property type="entry name" value="Agenet-like_dom"/>
</dbReference>
<dbReference type="GO" id="GO:0044545">
    <property type="term" value="C:NSL complex"/>
    <property type="evidence" value="ECO:0007669"/>
    <property type="project" value="TreeGrafter"/>
</dbReference>
<feature type="compositionally biased region" description="Basic and acidic residues" evidence="8">
    <location>
        <begin position="743"/>
        <end position="752"/>
    </location>
</feature>
<dbReference type="EMBL" id="CAJVPL010000367">
    <property type="protein sequence ID" value="CAG8488341.1"/>
    <property type="molecule type" value="Genomic_DNA"/>
</dbReference>
<keyword evidence="2" id="KW-0479">Metal-binding</keyword>
<organism evidence="11 12">
    <name type="scientific">Ambispora gerdemannii</name>
    <dbReference type="NCBI Taxonomy" id="144530"/>
    <lineage>
        <taxon>Eukaryota</taxon>
        <taxon>Fungi</taxon>
        <taxon>Fungi incertae sedis</taxon>
        <taxon>Mucoromycota</taxon>
        <taxon>Glomeromycotina</taxon>
        <taxon>Glomeromycetes</taxon>
        <taxon>Archaeosporales</taxon>
        <taxon>Ambisporaceae</taxon>
        <taxon>Ambispora</taxon>
    </lineage>
</organism>
<feature type="compositionally biased region" description="Basic and acidic residues" evidence="8">
    <location>
        <begin position="310"/>
        <end position="328"/>
    </location>
</feature>
<dbReference type="Pfam" id="PF13771">
    <property type="entry name" value="zf-HC5HC2H"/>
    <property type="match status" value="1"/>
</dbReference>
<proteinExistence type="predicted"/>
<keyword evidence="5" id="KW-0862">Zinc</keyword>
<dbReference type="SUPFAM" id="SSF54160">
    <property type="entry name" value="Chromo domain-like"/>
    <property type="match status" value="2"/>
</dbReference>
<evidence type="ECO:0000256" key="4">
    <source>
        <dbReference type="ARBA" id="ARBA00022771"/>
    </source>
</evidence>
<evidence type="ECO:0000256" key="6">
    <source>
        <dbReference type="ARBA" id="ARBA00023242"/>
    </source>
</evidence>
<reference evidence="11" key="1">
    <citation type="submission" date="2021-06" db="EMBL/GenBank/DDBJ databases">
        <authorList>
            <person name="Kallberg Y."/>
            <person name="Tangrot J."/>
            <person name="Rosling A."/>
        </authorList>
    </citation>
    <scope>NUCLEOTIDE SEQUENCE</scope>
    <source>
        <strain evidence="11">MT106</strain>
    </source>
</reference>
<feature type="region of interest" description="Disordered" evidence="8">
    <location>
        <begin position="703"/>
        <end position="777"/>
    </location>
</feature>
<dbReference type="GO" id="GO:0008270">
    <property type="term" value="F:zinc ion binding"/>
    <property type="evidence" value="ECO:0007669"/>
    <property type="project" value="UniProtKB-KW"/>
</dbReference>
<dbReference type="InterPro" id="IPR034732">
    <property type="entry name" value="EPHD"/>
</dbReference>
<keyword evidence="4 7" id="KW-0863">Zinc-finger</keyword>
<dbReference type="PANTHER" id="PTHR15856:SF51">
    <property type="entry name" value="MBD-R2"/>
    <property type="match status" value="1"/>
</dbReference>
<comment type="subcellular location">
    <subcellularLocation>
        <location evidence="1">Nucleus</location>
    </subcellularLocation>
</comment>
<feature type="region of interest" description="Disordered" evidence="8">
    <location>
        <begin position="648"/>
        <end position="668"/>
    </location>
</feature>
<dbReference type="InterPro" id="IPR011011">
    <property type="entry name" value="Znf_FYVE_PHD"/>
</dbReference>
<evidence type="ECO:0000256" key="3">
    <source>
        <dbReference type="ARBA" id="ARBA00022737"/>
    </source>
</evidence>
<keyword evidence="12" id="KW-1185">Reference proteome</keyword>
<dbReference type="SMART" id="SM00249">
    <property type="entry name" value="PHD"/>
    <property type="match status" value="1"/>
</dbReference>
<feature type="domain" description="GATA-type" evidence="9">
    <location>
        <begin position="1661"/>
        <end position="1691"/>
    </location>
</feature>
<evidence type="ECO:0000256" key="2">
    <source>
        <dbReference type="ARBA" id="ARBA00022723"/>
    </source>
</evidence>
<evidence type="ECO:0000256" key="1">
    <source>
        <dbReference type="ARBA" id="ARBA00004123"/>
    </source>
</evidence>
<feature type="compositionally biased region" description="Basic residues" evidence="8">
    <location>
        <begin position="1113"/>
        <end position="1124"/>
    </location>
</feature>
<evidence type="ECO:0000256" key="8">
    <source>
        <dbReference type="SAM" id="MobiDB-lite"/>
    </source>
</evidence>
<dbReference type="PROSITE" id="PS51805">
    <property type="entry name" value="EPHD"/>
    <property type="match status" value="1"/>
</dbReference>
<dbReference type="SUPFAM" id="SSF57903">
    <property type="entry name" value="FYVE/PHD zinc finger"/>
    <property type="match status" value="1"/>
</dbReference>
<name>A0A9N8WL01_9GLOM</name>
<feature type="region of interest" description="Disordered" evidence="8">
    <location>
        <begin position="2090"/>
        <end position="2116"/>
    </location>
</feature>
<keyword evidence="6" id="KW-0539">Nucleus</keyword>
<dbReference type="CDD" id="cd20104">
    <property type="entry name" value="MBT_PHF20L1-like"/>
    <property type="match status" value="2"/>
</dbReference>
<feature type="compositionally biased region" description="Polar residues" evidence="8">
    <location>
        <begin position="760"/>
        <end position="773"/>
    </location>
</feature>
<feature type="region of interest" description="Disordered" evidence="8">
    <location>
        <begin position="1094"/>
        <end position="1168"/>
    </location>
</feature>
<gene>
    <name evidence="11" type="ORF">AGERDE_LOCUS3614</name>
</gene>
<dbReference type="SUPFAM" id="SSF53335">
    <property type="entry name" value="S-adenosyl-L-methionine-dependent methyltransferases"/>
    <property type="match status" value="2"/>
</dbReference>
<dbReference type="Proteomes" id="UP000789831">
    <property type="component" value="Unassembled WGS sequence"/>
</dbReference>
<feature type="compositionally biased region" description="Basic and acidic residues" evidence="8">
    <location>
        <begin position="279"/>
        <end position="293"/>
    </location>
</feature>
<dbReference type="InterPro" id="IPR043449">
    <property type="entry name" value="PHF20-like"/>
</dbReference>
<sequence>MQSTPNFVWPPENRISTVAWQPEAPEYAQGVTPAFQGQEKRTFRQNLNSNNNHGDRHIQMNSYSDPNYHNSIAWHNSQYPQNFPPWHAWSETNAQIQESMDYQLPPGYVQQPYVAYQYPRTPLINSTYGIPPQPTSSPYIEASPVLYSNAKKPVSTSQNHTIATNGKVSTSISSAITSQKSNKQDLKSNAVNHDAKKQPDNSKLFSNRETKKRLLIKPITTPLSNEIVSPNRPFFNDGQKLFSQKKIGAAIEIKLGTRLDRLRPGLTTFTTASSNKAITKSEKNSQQEIPEPKKRIRLGLTNDDDDDDNEKVVVNKKEKQPSEDKESTTKQITGFSQSNVNISNSPPSIEEKNSEIIEKQSLDLFASPPAKEEKRYSEEVLSDARRDSGFCELETCNEDMKSIEMTTQIDTKIEDHPNDLDKSALIEPEHQNSSSLRNLICDTKSEEPIANRDNIDSPIKELNYELYSSTNSFRAKFEIDNSADSGISNEIASHDFDERINNEMHLENKKELSSSTDEKLPVPTVFIEQISDEKNDIVTQAPDSNEVATRKSEQLESSFSDLSSALTSSNMLTRRKIKELSVLSYQCYSINQRVMVLNVDGVWYPGKVIASNKTGVKISYDGWDSNYDEWVLTDSPRMRVMSDEEIRQIDERNNQDEPVPKSRLNELDKSENISTIDIEIIEKSETSNSKALSSSVEQIFSEDSELTDLSDSSSSSSDSEYSDTQSDLSFNRTTKKAASSYVKKRDSVESKNKAKKPLNRLNSLSTRQNSNARQKPRKIKNCESCNTPYDSLETVGTVELCQKCIPLFAPELARVKSFSHDYELHNRVEVLNFDKVWYPGKVVKVEKTKVKVHYDGWSQEYDEWLWVDSQRLRKFVEVIEIEENNKAQEKPQENQIKQNFNAATQNITLVPYVNIEVIPFDNLSISKQSTSVVDSISEPKNRRRTRKAKAPSKSFGDTSETGSSSKRLPPPNPKKCESCNIMHLNVQRVGSLELCSYCRSLFGEDTSGRSKRGGQYGFEIYKRVKVMSHDGEWYPGMMMDFQNGKIRVNFDGWSSSFDEWVPAESSRLQEMTLEEILEAQKNMQFDMEYRLRSVDSEASKDQQEDDLDLTWTPKKRMRSSRVKSKQSSLINKRIRTRSQPKIFAPKYEPEEEESDHWDSQSRQSTSETSNLDWRELYLRRSTRQAGRKGRSRLRFDEDTSIDLNELKTRYRPGARIEARDAFKEWHSGRVIEAKGYRILIHYDNYSPIYDEWIDINSQRLRGGYDDGDSTADSDELESLLSASNRIKRVKKSTNLNEDLTKGIEYVVDGKVYSENDGKGNWFIYCNQCNVIIKQYRYYCTYCELPSEGNDYQSFELCIWCFAHCFPEDHQHPRCSFAMQSVLDGEAPTVSSKGELISTFEKDEFDMSYKDDNSKILNEFIPPESDMGYLYLKAWNSRKICGFCNDDNDQHLEGFIEPYPFVSRASTRHGERKRTFWAHYACAKYSPEVLQTKDNDWYNVTIAWRRGRSMKCGKCKERGATMGCFKPKCNRSFHLSCTGKPLSHFEMGVIFYCPTHEANYNKIEIYNESFKCDACSCELQENWWTCEPCGGKYFTTFDLCIKCFEENFPESHEHSKDDFVETSLQKIKEQENLQKEALALEVQKPPTESVSRKRSKNPMKKNGTQAQCSYCWSEESTRWRKGYNGVLMCEDCFELALVNNPTDESQFGQEKYAASIEDYTHTPYLTRTSVSATKFDSSQSQALYLDSYEPAENQLFSLPFDSSYFDIPGRAPRWATHSGTDYHGTWLPQTVRRAVLRYTKKNERILSNFLGRGTDAIECFLLSRSVGVDINPAAVALSQRNCSFAIPPGRGITAEHRPIILQADSRQLSGRLFEAQSFDHVLSHPPYKNCVEYSTHIDGDLSRFASSEEFNMEMTKVIEESWRLLKFAKRVTLGIGDNREQCFYVPVSFQLIRQYIDHGFELEELVVKRQRYCQAFGLGTYLCVQYDFLMFTHEFIATMKKVDPANNDKLISTPEYLSIKNNVSFTRTLREIPVLPIARKSVVMGTTWTFKPSTKHDFVLLCTSRMVERFGRDLANWEEIKLKFKDREEVSYNQEDTTDMNSNSENSQSDSDDMPEYEKIRQKRIQENQKMLLTLGLISDLSESSDDISHVEKLLSNKPLSPPTPTALVVIPHIPNNVLNAKDIPAYRAAIMHLAREAHSFLPPSGFLIVGAQDIRAPDGKLWPLSMLFMEDINRVVGQDVMPLKELVITVPEGYAKDRRKICSYEEFVDEQCVSDEQDCDLEHLTIVHVSVESNG</sequence>
<dbReference type="InterPro" id="IPR000679">
    <property type="entry name" value="Znf_GATA"/>
</dbReference>
<dbReference type="GO" id="GO:0006357">
    <property type="term" value="P:regulation of transcription by RNA polymerase II"/>
    <property type="evidence" value="ECO:0007669"/>
    <property type="project" value="TreeGrafter"/>
</dbReference>
<evidence type="ECO:0000256" key="5">
    <source>
        <dbReference type="ARBA" id="ARBA00022833"/>
    </source>
</evidence>
<feature type="compositionally biased region" description="Basic residues" evidence="8">
    <location>
        <begin position="941"/>
        <end position="950"/>
    </location>
</feature>
<feature type="compositionally biased region" description="Polar residues" evidence="8">
    <location>
        <begin position="955"/>
        <end position="966"/>
    </location>
</feature>